<dbReference type="EMBL" id="CAJNOR010001220">
    <property type="protein sequence ID" value="CAF1100515.1"/>
    <property type="molecule type" value="Genomic_DNA"/>
</dbReference>
<proteinExistence type="predicted"/>
<dbReference type="AlphaFoldDB" id="A0A814P465"/>
<protein>
    <submittedName>
        <fullName evidence="2">Uncharacterized protein</fullName>
    </submittedName>
</protein>
<accession>A0A814P465</accession>
<sequence>MSSKTKESDVQLELHFLDCQPDCIDHSLNDQSVLDHLYRAVTQNILQLENSDQRNQSHRITDIDQLVVLLNHVTFTPRSMTKHIPVELTRTDNREIEIPIIKTETKQLPMEVQVETIGVIPPAPPLPPSLDLAIKLQKQAMKIEVLSPDKNSLWSSVMNLDVADYFTQPNPSSSQQYAERRKQSKQETILDARKGYNLGWLIFFLRKSSISEGDVR</sequence>
<gene>
    <name evidence="1" type="ORF">EDS130_LOCUS3811</name>
    <name evidence="2" type="ORF">XAT740_LOCUS18326</name>
</gene>
<evidence type="ECO:0000313" key="3">
    <source>
        <dbReference type="Proteomes" id="UP000663828"/>
    </source>
</evidence>
<name>A0A814P465_ADIRI</name>
<evidence type="ECO:0000313" key="1">
    <source>
        <dbReference type="EMBL" id="CAF0780664.1"/>
    </source>
</evidence>
<reference evidence="2" key="1">
    <citation type="submission" date="2021-02" db="EMBL/GenBank/DDBJ databases">
        <authorList>
            <person name="Nowell W R."/>
        </authorList>
    </citation>
    <scope>NUCLEOTIDE SEQUENCE</scope>
</reference>
<dbReference type="Proteomes" id="UP000663828">
    <property type="component" value="Unassembled WGS sequence"/>
</dbReference>
<keyword evidence="3" id="KW-1185">Reference proteome</keyword>
<dbReference type="Proteomes" id="UP000663852">
    <property type="component" value="Unassembled WGS sequence"/>
</dbReference>
<dbReference type="EMBL" id="CAJNOJ010000010">
    <property type="protein sequence ID" value="CAF0780664.1"/>
    <property type="molecule type" value="Genomic_DNA"/>
</dbReference>
<evidence type="ECO:0000313" key="2">
    <source>
        <dbReference type="EMBL" id="CAF1100515.1"/>
    </source>
</evidence>
<organism evidence="2 3">
    <name type="scientific">Adineta ricciae</name>
    <name type="common">Rotifer</name>
    <dbReference type="NCBI Taxonomy" id="249248"/>
    <lineage>
        <taxon>Eukaryota</taxon>
        <taxon>Metazoa</taxon>
        <taxon>Spiralia</taxon>
        <taxon>Gnathifera</taxon>
        <taxon>Rotifera</taxon>
        <taxon>Eurotatoria</taxon>
        <taxon>Bdelloidea</taxon>
        <taxon>Adinetida</taxon>
        <taxon>Adinetidae</taxon>
        <taxon>Adineta</taxon>
    </lineage>
</organism>
<comment type="caution">
    <text evidence="2">The sequence shown here is derived from an EMBL/GenBank/DDBJ whole genome shotgun (WGS) entry which is preliminary data.</text>
</comment>